<name>A0AAV5DLY9_ELECO</name>
<dbReference type="AlphaFoldDB" id="A0AAV5DLY9"/>
<dbReference type="Proteomes" id="UP001054889">
    <property type="component" value="Unassembled WGS sequence"/>
</dbReference>
<gene>
    <name evidence="1" type="primary">ga29467</name>
    <name evidence="1" type="ORF">PR202_ga29467</name>
</gene>
<accession>A0AAV5DLY9</accession>
<evidence type="ECO:0008006" key="3">
    <source>
        <dbReference type="Google" id="ProtNLM"/>
    </source>
</evidence>
<evidence type="ECO:0000313" key="2">
    <source>
        <dbReference type="Proteomes" id="UP001054889"/>
    </source>
</evidence>
<dbReference type="EMBL" id="BQKI01000018">
    <property type="protein sequence ID" value="GJN11288.1"/>
    <property type="molecule type" value="Genomic_DNA"/>
</dbReference>
<dbReference type="PANTHER" id="PTHR33165">
    <property type="entry name" value="F-BOX DOMAIN CONTAINING PROTEIN-LIKE-RELATED"/>
    <property type="match status" value="1"/>
</dbReference>
<protein>
    <recommendedName>
        <fullName evidence="3">DUF295 domain-containing protein</fullName>
    </recommendedName>
</protein>
<sequence length="298" mass="33271">MHPHTCSGIKHSRCTLSSRSNFTRDWANLGGDGPIGLIAEFALANYVRFRAVCQPWRRCSPDPRAGGLDRRFLPRQWIMLDKAITASPRCHRFLNISTGECIRMDLRELDEHRCLAVTPEGLLLLLNETTLIVRLLNPLTRQLISPPAGDHAADRGRARYALDGVLVVAKPGDECWAVVYDETLHSTVSSAGRFYCCIGIDVMMLDMDQQPRLVMTADNSSSIRFSEMAHSVHLSTMPASRCWCTARYTVIPSIATRGSLQKEADREALEAGAAALQQNAVAFHPRQEMHKPRTMEES</sequence>
<dbReference type="PANTHER" id="PTHR33165:SF57">
    <property type="entry name" value="OS10G0568000 PROTEIN"/>
    <property type="match status" value="1"/>
</dbReference>
<organism evidence="1 2">
    <name type="scientific">Eleusine coracana subsp. coracana</name>
    <dbReference type="NCBI Taxonomy" id="191504"/>
    <lineage>
        <taxon>Eukaryota</taxon>
        <taxon>Viridiplantae</taxon>
        <taxon>Streptophyta</taxon>
        <taxon>Embryophyta</taxon>
        <taxon>Tracheophyta</taxon>
        <taxon>Spermatophyta</taxon>
        <taxon>Magnoliopsida</taxon>
        <taxon>Liliopsida</taxon>
        <taxon>Poales</taxon>
        <taxon>Poaceae</taxon>
        <taxon>PACMAD clade</taxon>
        <taxon>Chloridoideae</taxon>
        <taxon>Cynodonteae</taxon>
        <taxon>Eleusininae</taxon>
        <taxon>Eleusine</taxon>
    </lineage>
</organism>
<reference evidence="1" key="1">
    <citation type="journal article" date="2018" name="DNA Res.">
        <title>Multiple hybrid de novo genome assembly of finger millet, an orphan allotetraploid crop.</title>
        <authorList>
            <person name="Hatakeyama M."/>
            <person name="Aluri S."/>
            <person name="Balachadran M.T."/>
            <person name="Sivarajan S.R."/>
            <person name="Patrignani A."/>
            <person name="Gruter S."/>
            <person name="Poveda L."/>
            <person name="Shimizu-Inatsugi R."/>
            <person name="Baeten J."/>
            <person name="Francoijs K.J."/>
            <person name="Nataraja K.N."/>
            <person name="Reddy Y.A.N."/>
            <person name="Phadnis S."/>
            <person name="Ravikumar R.L."/>
            <person name="Schlapbach R."/>
            <person name="Sreeman S.M."/>
            <person name="Shimizu K.K."/>
        </authorList>
    </citation>
    <scope>NUCLEOTIDE SEQUENCE</scope>
</reference>
<comment type="caution">
    <text evidence="1">The sequence shown here is derived from an EMBL/GenBank/DDBJ whole genome shotgun (WGS) entry which is preliminary data.</text>
</comment>
<evidence type="ECO:0000313" key="1">
    <source>
        <dbReference type="EMBL" id="GJN11288.1"/>
    </source>
</evidence>
<keyword evidence="2" id="KW-1185">Reference proteome</keyword>
<proteinExistence type="predicted"/>
<reference evidence="1" key="2">
    <citation type="submission" date="2021-12" db="EMBL/GenBank/DDBJ databases">
        <title>Resequencing data analysis of finger millet.</title>
        <authorList>
            <person name="Hatakeyama M."/>
            <person name="Aluri S."/>
            <person name="Balachadran M.T."/>
            <person name="Sivarajan S.R."/>
            <person name="Poveda L."/>
            <person name="Shimizu-Inatsugi R."/>
            <person name="Schlapbach R."/>
            <person name="Sreeman S.M."/>
            <person name="Shimizu K.K."/>
        </authorList>
    </citation>
    <scope>NUCLEOTIDE SEQUENCE</scope>
</reference>